<evidence type="ECO:0000256" key="1">
    <source>
        <dbReference type="ARBA" id="ARBA00023125"/>
    </source>
</evidence>
<organism evidence="4 5">
    <name type="scientific">Cyphomyrmex costatus</name>
    <dbReference type="NCBI Taxonomy" id="456900"/>
    <lineage>
        <taxon>Eukaryota</taxon>
        <taxon>Metazoa</taxon>
        <taxon>Ecdysozoa</taxon>
        <taxon>Arthropoda</taxon>
        <taxon>Hexapoda</taxon>
        <taxon>Insecta</taxon>
        <taxon>Pterygota</taxon>
        <taxon>Neoptera</taxon>
        <taxon>Endopterygota</taxon>
        <taxon>Hymenoptera</taxon>
        <taxon>Apocrita</taxon>
        <taxon>Aculeata</taxon>
        <taxon>Formicoidea</taxon>
        <taxon>Formicidae</taxon>
        <taxon>Myrmicinae</taxon>
        <taxon>Cyphomyrmex</taxon>
    </lineage>
</organism>
<feature type="domain" description="Tyr recombinase" evidence="3">
    <location>
        <begin position="91"/>
        <end position="296"/>
    </location>
</feature>
<dbReference type="GO" id="GO:0003677">
    <property type="term" value="F:DNA binding"/>
    <property type="evidence" value="ECO:0007669"/>
    <property type="project" value="UniProtKB-KW"/>
</dbReference>
<accession>A0A151IFD7</accession>
<dbReference type="Gene3D" id="1.10.443.10">
    <property type="entry name" value="Intergrase catalytic core"/>
    <property type="match status" value="1"/>
</dbReference>
<sequence length="297" mass="33609">ASLSEATIKQYSYPLRAWWNFCQRNQKPLFSPSVTHMLDFLAQELPNISSFSSLNTMRSAISLISDNEIGNHPMVRRFCKGVAMLKPPRPRYDFIWDPAPVIAKLALIFPYDSLSLAVITRKLVLLLALSSGQRAQTFSSIRLSQISLNEKLIIRIPDRIKTSAPGRYQPLLCFSRFASHENLCIVRLIEHYIDRTKNLRPLTCDFLFISLSKPFKAVTSQTISRWIKQALKECGVNTAMFSAHSTRHASTSRAAERGVALDLIKRAAGWSGESQVFAKFYNRPIINPNDFSEAILS</sequence>
<evidence type="ECO:0000256" key="2">
    <source>
        <dbReference type="ARBA" id="ARBA00023172"/>
    </source>
</evidence>
<evidence type="ECO:0000313" key="5">
    <source>
        <dbReference type="Proteomes" id="UP000078542"/>
    </source>
</evidence>
<dbReference type="GO" id="GO:0006310">
    <property type="term" value="P:DNA recombination"/>
    <property type="evidence" value="ECO:0007669"/>
    <property type="project" value="UniProtKB-KW"/>
</dbReference>
<keyword evidence="5" id="KW-1185">Reference proteome</keyword>
<dbReference type="SUPFAM" id="SSF56349">
    <property type="entry name" value="DNA breaking-rejoining enzymes"/>
    <property type="match status" value="1"/>
</dbReference>
<name>A0A151IFD7_9HYME</name>
<gene>
    <name evidence="4" type="ORF">ALC62_09631</name>
</gene>
<dbReference type="InterPro" id="IPR010998">
    <property type="entry name" value="Integrase_recombinase_N"/>
</dbReference>
<dbReference type="Proteomes" id="UP000078542">
    <property type="component" value="Unassembled WGS sequence"/>
</dbReference>
<keyword evidence="1" id="KW-0238">DNA-binding</keyword>
<dbReference type="Gene3D" id="1.10.150.130">
    <property type="match status" value="1"/>
</dbReference>
<dbReference type="PANTHER" id="PTHR35617:SF3">
    <property type="entry name" value="CORE-BINDING (CB) DOMAIN-CONTAINING PROTEIN"/>
    <property type="match status" value="1"/>
</dbReference>
<dbReference type="InterPro" id="IPR011010">
    <property type="entry name" value="DNA_brk_join_enz"/>
</dbReference>
<keyword evidence="2" id="KW-0233">DNA recombination</keyword>
<evidence type="ECO:0000313" key="4">
    <source>
        <dbReference type="EMBL" id="KYM99629.1"/>
    </source>
</evidence>
<dbReference type="STRING" id="456900.A0A151IFD7"/>
<dbReference type="EMBL" id="KQ977796">
    <property type="protein sequence ID" value="KYM99629.1"/>
    <property type="molecule type" value="Genomic_DNA"/>
</dbReference>
<feature type="non-terminal residue" evidence="4">
    <location>
        <position position="1"/>
    </location>
</feature>
<reference evidence="4 5" key="1">
    <citation type="submission" date="2016-03" db="EMBL/GenBank/DDBJ databases">
        <title>Cyphomyrmex costatus WGS genome.</title>
        <authorList>
            <person name="Nygaard S."/>
            <person name="Hu H."/>
            <person name="Boomsma J."/>
            <person name="Zhang G."/>
        </authorList>
    </citation>
    <scope>NUCLEOTIDE SEQUENCE [LARGE SCALE GENOMIC DNA]</scope>
    <source>
        <strain evidence="4">MS0001</strain>
        <tissue evidence="4">Whole body</tissue>
    </source>
</reference>
<protein>
    <recommendedName>
        <fullName evidence="3">Tyr recombinase domain-containing protein</fullName>
    </recommendedName>
</protein>
<dbReference type="PROSITE" id="PS51898">
    <property type="entry name" value="TYR_RECOMBINASE"/>
    <property type="match status" value="1"/>
</dbReference>
<evidence type="ECO:0000259" key="3">
    <source>
        <dbReference type="PROSITE" id="PS51898"/>
    </source>
</evidence>
<dbReference type="InterPro" id="IPR013762">
    <property type="entry name" value="Integrase-like_cat_sf"/>
</dbReference>
<dbReference type="CDD" id="cd00397">
    <property type="entry name" value="DNA_BRE_C"/>
    <property type="match status" value="1"/>
</dbReference>
<dbReference type="Pfam" id="PF00589">
    <property type="entry name" value="Phage_integrase"/>
    <property type="match status" value="1"/>
</dbReference>
<dbReference type="PANTHER" id="PTHR35617">
    <property type="entry name" value="PHAGE_INTEGRASE DOMAIN-CONTAINING PROTEIN"/>
    <property type="match status" value="1"/>
</dbReference>
<dbReference type="GO" id="GO:0015074">
    <property type="term" value="P:DNA integration"/>
    <property type="evidence" value="ECO:0007669"/>
    <property type="project" value="InterPro"/>
</dbReference>
<dbReference type="InterPro" id="IPR002104">
    <property type="entry name" value="Integrase_catalytic"/>
</dbReference>
<proteinExistence type="predicted"/>
<dbReference type="AlphaFoldDB" id="A0A151IFD7"/>